<feature type="region of interest" description="Disordered" evidence="5">
    <location>
        <begin position="312"/>
        <end position="422"/>
    </location>
</feature>
<accession>A0AAW2PQ23</accession>
<reference evidence="9" key="1">
    <citation type="submission" date="2020-06" db="EMBL/GenBank/DDBJ databases">
        <authorList>
            <person name="Li T."/>
            <person name="Hu X."/>
            <person name="Zhang T."/>
            <person name="Song X."/>
            <person name="Zhang H."/>
            <person name="Dai N."/>
            <person name="Sheng W."/>
            <person name="Hou X."/>
            <person name="Wei L."/>
        </authorList>
    </citation>
    <scope>NUCLEOTIDE SEQUENCE</scope>
    <source>
        <strain evidence="9">KEN8</strain>
        <tissue evidence="9">Leaf</tissue>
    </source>
</reference>
<dbReference type="Gene3D" id="1.20.920.10">
    <property type="entry name" value="Bromodomain-like"/>
    <property type="match status" value="1"/>
</dbReference>
<comment type="caution">
    <text evidence="9">The sequence shown here is derived from an EMBL/GenBank/DDBJ whole genome shotgun (WGS) entry which is preliminary data.</text>
</comment>
<dbReference type="Pfam" id="PF00439">
    <property type="entry name" value="Bromodomain"/>
    <property type="match status" value="1"/>
</dbReference>
<feature type="compositionally biased region" description="Basic and acidic residues" evidence="5">
    <location>
        <begin position="413"/>
        <end position="422"/>
    </location>
</feature>
<gene>
    <name evidence="9" type="ORF">Scaly_1385100</name>
</gene>
<feature type="domain" description="Bromo" evidence="7">
    <location>
        <begin position="189"/>
        <end position="261"/>
    </location>
</feature>
<organism evidence="9">
    <name type="scientific">Sesamum calycinum</name>
    <dbReference type="NCBI Taxonomy" id="2727403"/>
    <lineage>
        <taxon>Eukaryota</taxon>
        <taxon>Viridiplantae</taxon>
        <taxon>Streptophyta</taxon>
        <taxon>Embryophyta</taxon>
        <taxon>Tracheophyta</taxon>
        <taxon>Spermatophyta</taxon>
        <taxon>Magnoliopsida</taxon>
        <taxon>eudicotyledons</taxon>
        <taxon>Gunneridae</taxon>
        <taxon>Pentapetalae</taxon>
        <taxon>asterids</taxon>
        <taxon>lamiids</taxon>
        <taxon>Lamiales</taxon>
        <taxon>Pedaliaceae</taxon>
        <taxon>Sesamum</taxon>
    </lineage>
</organism>
<dbReference type="InterPro" id="IPR036427">
    <property type="entry name" value="Bromodomain-like_sf"/>
</dbReference>
<keyword evidence="3" id="KW-0804">Transcription</keyword>
<sequence length="687" mass="76136">MASAVLASQNDSGWGHMGKTPYSNPHLNANPNPNPKKKQKQFHHAAANGVVGRYHNNVDSPAVTQTASDDAYSFNQTSTSRNGVNYGGYLTFNVASYTKSELLELRKRLAAELDQIRDLRGRIESGQFNTVENPRSQAKSKKVTGNKRPVAVVGSVSKKISNGYQNGSLDGVNFEGLLKECIKIVAKLIKHKYGYVFKTPVDAVALGLHDYHMIVKRPMDLGTVKANLAKNMYPSPIEFAADVRLTFNNALLYNPKSDPVNGMAEQMLARFEELFRPIQEKIDKLAHRRREREFHEFRDNDEMQFRSVEELQGSSWNDHSNQINASPIRGKKAKPKASPVPVAQVFKKPDRVPAPMPAHSSASTPSNPPPPSTNPPPVLPEQFPASPVRTPALPAKEQKVGRVGPTVKLPKPRAKDPNKREMSMEEKQKLGIGLQSLPQEKMPQLVQIIRKRNEHLAQDGDEIELDIEALDTETLWELDRFVTNWKKMVSKTKRQALMMNMNPAAGAAGPTSPVAETDMGSMSDKNDDSGKKLKENDDEDVDIDDDMPATSFPPVEIEKDEGTGGEVLVFKIMNMMTAAMPAVAQAVLAAQVVIHPPPVVLILILLAFLHCVEELLLGIASIKKGNIHRMPVSLSFFLFIQILILGVRLGATRMQMMHNPETFLEQSAKIRASLMDFELGPFCCSIR</sequence>
<evidence type="ECO:0000259" key="8">
    <source>
        <dbReference type="PROSITE" id="PS51525"/>
    </source>
</evidence>
<proteinExistence type="predicted"/>
<evidence type="ECO:0000256" key="3">
    <source>
        <dbReference type="ARBA" id="ARBA00023163"/>
    </source>
</evidence>
<keyword evidence="2 4" id="KW-0103">Bromodomain</keyword>
<feature type="compositionally biased region" description="Basic and acidic residues" evidence="5">
    <location>
        <begin position="524"/>
        <end position="535"/>
    </location>
</feature>
<dbReference type="InterPro" id="IPR001487">
    <property type="entry name" value="Bromodomain"/>
</dbReference>
<feature type="transmembrane region" description="Helical" evidence="6">
    <location>
        <begin position="632"/>
        <end position="651"/>
    </location>
</feature>
<evidence type="ECO:0000256" key="2">
    <source>
        <dbReference type="ARBA" id="ARBA00023117"/>
    </source>
</evidence>
<keyword evidence="6" id="KW-0472">Membrane</keyword>
<feature type="domain" description="NET" evidence="8">
    <location>
        <begin position="412"/>
        <end position="493"/>
    </location>
</feature>
<keyword evidence="1" id="KW-0805">Transcription regulation</keyword>
<evidence type="ECO:0000256" key="1">
    <source>
        <dbReference type="ARBA" id="ARBA00023015"/>
    </source>
</evidence>
<feature type="compositionally biased region" description="Acidic residues" evidence="5">
    <location>
        <begin position="536"/>
        <end position="547"/>
    </location>
</feature>
<evidence type="ECO:0000256" key="4">
    <source>
        <dbReference type="PROSITE-ProRule" id="PRU00035"/>
    </source>
</evidence>
<dbReference type="InterPro" id="IPR027353">
    <property type="entry name" value="NET_dom"/>
</dbReference>
<feature type="compositionally biased region" description="Polar residues" evidence="5">
    <location>
        <begin position="1"/>
        <end position="12"/>
    </location>
</feature>
<dbReference type="Gene3D" id="1.20.1270.220">
    <property type="match status" value="1"/>
</dbReference>
<keyword evidence="6" id="KW-1133">Transmembrane helix</keyword>
<evidence type="ECO:0000256" key="6">
    <source>
        <dbReference type="SAM" id="Phobius"/>
    </source>
</evidence>
<protein>
    <submittedName>
        <fullName evidence="9">Transcription factor GTE7</fullName>
    </submittedName>
</protein>
<dbReference type="EMBL" id="JACGWM010000008">
    <property type="protein sequence ID" value="KAL0356994.1"/>
    <property type="molecule type" value="Genomic_DNA"/>
</dbReference>
<dbReference type="Pfam" id="PF17035">
    <property type="entry name" value="BET"/>
    <property type="match status" value="1"/>
</dbReference>
<feature type="region of interest" description="Disordered" evidence="5">
    <location>
        <begin position="1"/>
        <end position="43"/>
    </location>
</feature>
<feature type="compositionally biased region" description="Low complexity" evidence="5">
    <location>
        <begin position="336"/>
        <end position="345"/>
    </location>
</feature>
<feature type="compositionally biased region" description="Pro residues" evidence="5">
    <location>
        <begin position="366"/>
        <end position="379"/>
    </location>
</feature>
<dbReference type="AlphaFoldDB" id="A0AAW2PQ23"/>
<feature type="region of interest" description="Disordered" evidence="5">
    <location>
        <begin position="503"/>
        <end position="557"/>
    </location>
</feature>
<dbReference type="PANTHER" id="PTHR45926">
    <property type="entry name" value="OSJNBA0053K19.4 PROTEIN"/>
    <property type="match status" value="1"/>
</dbReference>
<evidence type="ECO:0000259" key="7">
    <source>
        <dbReference type="PROSITE" id="PS50014"/>
    </source>
</evidence>
<dbReference type="InterPro" id="IPR038336">
    <property type="entry name" value="NET_sf"/>
</dbReference>
<keyword evidence="6" id="KW-0812">Transmembrane</keyword>
<reference evidence="9" key="2">
    <citation type="journal article" date="2024" name="Plant">
        <title>Genomic evolution and insights into agronomic trait innovations of Sesamum species.</title>
        <authorList>
            <person name="Miao H."/>
            <person name="Wang L."/>
            <person name="Qu L."/>
            <person name="Liu H."/>
            <person name="Sun Y."/>
            <person name="Le M."/>
            <person name="Wang Q."/>
            <person name="Wei S."/>
            <person name="Zheng Y."/>
            <person name="Lin W."/>
            <person name="Duan Y."/>
            <person name="Cao H."/>
            <person name="Xiong S."/>
            <person name="Wang X."/>
            <person name="Wei L."/>
            <person name="Li C."/>
            <person name="Ma Q."/>
            <person name="Ju M."/>
            <person name="Zhao R."/>
            <person name="Li G."/>
            <person name="Mu C."/>
            <person name="Tian Q."/>
            <person name="Mei H."/>
            <person name="Zhang T."/>
            <person name="Gao T."/>
            <person name="Zhang H."/>
        </authorList>
    </citation>
    <scope>NUCLEOTIDE SEQUENCE</scope>
    <source>
        <strain evidence="9">KEN8</strain>
    </source>
</reference>
<evidence type="ECO:0000313" key="9">
    <source>
        <dbReference type="EMBL" id="KAL0356994.1"/>
    </source>
</evidence>
<dbReference type="PROSITE" id="PS51525">
    <property type="entry name" value="NET"/>
    <property type="match status" value="1"/>
</dbReference>
<dbReference type="PROSITE" id="PS50014">
    <property type="entry name" value="BROMODOMAIN_2"/>
    <property type="match status" value="1"/>
</dbReference>
<name>A0AAW2PQ23_9LAMI</name>
<dbReference type="PRINTS" id="PR00503">
    <property type="entry name" value="BROMODOMAIN"/>
</dbReference>
<evidence type="ECO:0000256" key="5">
    <source>
        <dbReference type="SAM" id="MobiDB-lite"/>
    </source>
</evidence>
<dbReference type="SUPFAM" id="SSF47370">
    <property type="entry name" value="Bromodomain"/>
    <property type="match status" value="1"/>
</dbReference>
<dbReference type="SMART" id="SM00297">
    <property type="entry name" value="BROMO"/>
    <property type="match status" value="1"/>
</dbReference>
<feature type="compositionally biased region" description="Polar residues" evidence="5">
    <location>
        <begin position="312"/>
        <end position="325"/>
    </location>
</feature>